<dbReference type="GO" id="GO:0006313">
    <property type="term" value="P:DNA transposition"/>
    <property type="evidence" value="ECO:0007669"/>
    <property type="project" value="InterPro"/>
</dbReference>
<proteinExistence type="predicted"/>
<dbReference type="InterPro" id="IPR007069">
    <property type="entry name" value="Transposase_32"/>
</dbReference>
<dbReference type="GO" id="GO:0003677">
    <property type="term" value="F:DNA binding"/>
    <property type="evidence" value="ECO:0007669"/>
    <property type="project" value="InterPro"/>
</dbReference>
<keyword evidence="4" id="KW-1185">Reference proteome</keyword>
<dbReference type="EMBL" id="RQGH01000036">
    <property type="protein sequence ID" value="TGL58461.1"/>
    <property type="molecule type" value="Genomic_DNA"/>
</dbReference>
<accession>A0A4Z0ZPJ8</accession>
<evidence type="ECO:0000313" key="3">
    <source>
        <dbReference type="EMBL" id="TGL58461.1"/>
    </source>
</evidence>
<evidence type="ECO:0000313" key="4">
    <source>
        <dbReference type="Proteomes" id="UP000297567"/>
    </source>
</evidence>
<dbReference type="Proteomes" id="UP000297567">
    <property type="component" value="Unassembled WGS sequence"/>
</dbReference>
<dbReference type="Pfam" id="PF14319">
    <property type="entry name" value="Zn_Tnp_IS91"/>
    <property type="match status" value="1"/>
</dbReference>
<name>A0A4Z0ZPJ8_9LEPT</name>
<dbReference type="Pfam" id="PF04986">
    <property type="entry name" value="Y2_Tnp"/>
    <property type="match status" value="1"/>
</dbReference>
<dbReference type="RefSeq" id="WP_135645148.1">
    <property type="nucleotide sequence ID" value="NZ_RQGH01000036.1"/>
</dbReference>
<organism evidence="3 4">
    <name type="scientific">Leptospira jelokensis</name>
    <dbReference type="NCBI Taxonomy" id="2484931"/>
    <lineage>
        <taxon>Bacteria</taxon>
        <taxon>Pseudomonadati</taxon>
        <taxon>Spirochaetota</taxon>
        <taxon>Spirochaetia</taxon>
        <taxon>Leptospirales</taxon>
        <taxon>Leptospiraceae</taxon>
        <taxon>Leptospira</taxon>
    </lineage>
</organism>
<dbReference type="AlphaFoldDB" id="A0A4Z0ZPJ8"/>
<reference evidence="3" key="1">
    <citation type="journal article" date="2019" name="PLoS Negl. Trop. Dis.">
        <title>Revisiting the worldwide diversity of Leptospira species in the environment.</title>
        <authorList>
            <person name="Vincent A.T."/>
            <person name="Schiettekatte O."/>
            <person name="Bourhy P."/>
            <person name="Veyrier F.J."/>
            <person name="Picardeau M."/>
        </authorList>
    </citation>
    <scope>NUCLEOTIDE SEQUENCE [LARGE SCALE GENOMIC DNA]</scope>
    <source>
        <strain evidence="3">201702451</strain>
    </source>
</reference>
<protein>
    <submittedName>
        <fullName evidence="3">Transposase</fullName>
    </submittedName>
</protein>
<dbReference type="PANTHER" id="PTHR37023">
    <property type="entry name" value="TRANSPOSASE"/>
    <property type="match status" value="1"/>
</dbReference>
<gene>
    <name evidence="3" type="ORF">EHQ62_17250</name>
</gene>
<sequence>MDKQDIFINNLEFINDSNLPKHVKKTALDIAHCRTNAMSGHLYQCPNKHFSVFIRNSCNNRFCPKCQYRNKALWNVATKNLILNTHHFHLVFKLPAFCYPFITSFYKDFVNLLFDASKKTIYKILNLSFNKDVLPGFIMVLHTHGKLNQFHPHIHVLITDGGFDKVNHNWVLSQNNLFDFFQFNSIYQIILKKELLSFFKKHSSLGPSFLDSINSNYKSFAFSSEKVSNPYSIIDYFTKSIKGIYLNQQHFDCDDDIVYIHTGKNSTSLSQKNFIKRFLLHILPVGVKTIRYFGLYSSKAKNSLAIAKTLFPDVDSLSQDNLAHPENFDHDFDFLPYKFCPFSRKQMILIEKTLPFDAPFFVLQTFGNEPPNLELFYSMAA</sequence>
<evidence type="ECO:0000259" key="1">
    <source>
        <dbReference type="Pfam" id="PF04986"/>
    </source>
</evidence>
<feature type="domain" description="Transposase zinc-binding" evidence="2">
    <location>
        <begin position="12"/>
        <end position="92"/>
    </location>
</feature>
<comment type="caution">
    <text evidence="3">The sequence shown here is derived from an EMBL/GenBank/DDBJ whole genome shotgun (WGS) entry which is preliminary data.</text>
</comment>
<dbReference type="InterPro" id="IPR026889">
    <property type="entry name" value="Zn_Tnp"/>
</dbReference>
<evidence type="ECO:0000259" key="2">
    <source>
        <dbReference type="Pfam" id="PF14319"/>
    </source>
</evidence>
<dbReference type="GO" id="GO:0004803">
    <property type="term" value="F:transposase activity"/>
    <property type="evidence" value="ECO:0007669"/>
    <property type="project" value="InterPro"/>
</dbReference>
<dbReference type="PANTHER" id="PTHR37023:SF1">
    <property type="entry name" value="ISSOD25 TRANSPOSASE TNPA_ISSOD25"/>
    <property type="match status" value="1"/>
</dbReference>
<feature type="domain" description="Transposase IS801/IS1294" evidence="1">
    <location>
        <begin position="136"/>
        <end position="301"/>
    </location>
</feature>